<dbReference type="InterPro" id="IPR003473">
    <property type="entry name" value="NadA"/>
</dbReference>
<dbReference type="InterPro" id="IPR036094">
    <property type="entry name" value="NadA_sf"/>
</dbReference>
<evidence type="ECO:0000256" key="2">
    <source>
        <dbReference type="ARBA" id="ARBA00005065"/>
    </source>
</evidence>
<keyword evidence="7" id="KW-0479">Metal-binding</keyword>
<dbReference type="GO" id="GO:0046872">
    <property type="term" value="F:metal ion binding"/>
    <property type="evidence" value="ECO:0007669"/>
    <property type="project" value="UniProtKB-KW"/>
</dbReference>
<dbReference type="GO" id="GO:0008987">
    <property type="term" value="F:quinolinate synthetase A activity"/>
    <property type="evidence" value="ECO:0007669"/>
    <property type="project" value="UniProtKB-UniRule"/>
</dbReference>
<evidence type="ECO:0000256" key="10">
    <source>
        <dbReference type="NCBIfam" id="TIGR00550"/>
    </source>
</evidence>
<dbReference type="EMBL" id="DVNB01000014">
    <property type="protein sequence ID" value="HIU56393.1"/>
    <property type="molecule type" value="Genomic_DNA"/>
</dbReference>
<reference evidence="11" key="2">
    <citation type="journal article" date="2021" name="PeerJ">
        <title>Extensive microbial diversity within the chicken gut microbiome revealed by metagenomics and culture.</title>
        <authorList>
            <person name="Gilroy R."/>
            <person name="Ravi A."/>
            <person name="Getino M."/>
            <person name="Pursley I."/>
            <person name="Horton D.L."/>
            <person name="Alikhan N.F."/>
            <person name="Baker D."/>
            <person name="Gharbi K."/>
            <person name="Hall N."/>
            <person name="Watson M."/>
            <person name="Adriaenssens E.M."/>
            <person name="Foster-Nyarko E."/>
            <person name="Jarju S."/>
            <person name="Secka A."/>
            <person name="Antonio M."/>
            <person name="Oren A."/>
            <person name="Chaudhuri R.R."/>
            <person name="La Ragione R."/>
            <person name="Hildebrand F."/>
            <person name="Pallen M.J."/>
        </authorList>
    </citation>
    <scope>NUCLEOTIDE SEQUENCE</scope>
    <source>
        <strain evidence="11">USAMLcec3-3695</strain>
    </source>
</reference>
<evidence type="ECO:0000256" key="7">
    <source>
        <dbReference type="ARBA" id="ARBA00022723"/>
    </source>
</evidence>
<dbReference type="NCBIfam" id="NF006878">
    <property type="entry name" value="PRK09375.1-2"/>
    <property type="match status" value="1"/>
</dbReference>
<evidence type="ECO:0000256" key="9">
    <source>
        <dbReference type="ARBA" id="ARBA00023014"/>
    </source>
</evidence>
<evidence type="ECO:0000313" key="12">
    <source>
        <dbReference type="Proteomes" id="UP000824109"/>
    </source>
</evidence>
<comment type="caution">
    <text evidence="11">The sequence shown here is derived from an EMBL/GenBank/DDBJ whole genome shotgun (WGS) entry which is preliminary data.</text>
</comment>
<comment type="pathway">
    <text evidence="2">Cofactor biosynthesis; NAD(+) biosynthesis; quinolinate from iminoaspartate: step 1/1.</text>
</comment>
<dbReference type="PANTHER" id="PTHR30573">
    <property type="entry name" value="QUINOLINATE SYNTHETASE A"/>
    <property type="match status" value="1"/>
</dbReference>
<keyword evidence="9" id="KW-0411">Iron-sulfur</keyword>
<dbReference type="GO" id="GO:0051539">
    <property type="term" value="F:4 iron, 4 sulfur cluster binding"/>
    <property type="evidence" value="ECO:0007669"/>
    <property type="project" value="UniProtKB-KW"/>
</dbReference>
<dbReference type="Proteomes" id="UP000824109">
    <property type="component" value="Unassembled WGS sequence"/>
</dbReference>
<keyword evidence="6" id="KW-0808">Transferase</keyword>
<dbReference type="Gene3D" id="3.40.50.10800">
    <property type="entry name" value="NadA-like"/>
    <property type="match status" value="3"/>
</dbReference>
<keyword evidence="5" id="KW-0662">Pyridine nucleotide biosynthesis</keyword>
<reference evidence="11" key="1">
    <citation type="submission" date="2020-10" db="EMBL/GenBank/DDBJ databases">
        <authorList>
            <person name="Gilroy R."/>
        </authorList>
    </citation>
    <scope>NUCLEOTIDE SEQUENCE</scope>
    <source>
        <strain evidence="11">USAMLcec3-3695</strain>
    </source>
</reference>
<dbReference type="PANTHER" id="PTHR30573:SF0">
    <property type="entry name" value="QUINOLINATE SYNTHASE, CHLOROPLASTIC"/>
    <property type="match status" value="1"/>
</dbReference>
<dbReference type="Pfam" id="PF02445">
    <property type="entry name" value="NadA"/>
    <property type="match status" value="1"/>
</dbReference>
<protein>
    <recommendedName>
        <fullName evidence="3 10">Quinolinate synthase</fullName>
        <ecNumber evidence="3 10">2.5.1.72</ecNumber>
    </recommendedName>
</protein>
<name>A0A9D1SE82_9FIRM</name>
<dbReference type="EC" id="2.5.1.72" evidence="3 10"/>
<evidence type="ECO:0000256" key="1">
    <source>
        <dbReference type="ARBA" id="ARBA00001966"/>
    </source>
</evidence>
<evidence type="ECO:0000256" key="8">
    <source>
        <dbReference type="ARBA" id="ARBA00023004"/>
    </source>
</evidence>
<sequence>MMSDTIKRINELKKEKNAVIFAHYYCPEETQAAADNIGDSFYLARAAKETDADIIVFAGVRFMGESAKILNPGKTVLMPDMKADCPMAHMASAERIAEVRREHPGIALVCYVNSTAELKCASDVCVTSSNAEKIVRALPNREIYFIPDRNLGKHVAKAVPEKTFVFNDGYCPIHHGFSEEELIRLREEHPRAEVMAHPESRECILKHAGYIGSTAGIIDRVEHSDADEFIIFTEKGINYALKNAAPEKKFFYPGCGCECADMKLNTPEAILHVLETGENEVILEPGTAERALAPLERMLELGK</sequence>
<evidence type="ECO:0000256" key="6">
    <source>
        <dbReference type="ARBA" id="ARBA00022679"/>
    </source>
</evidence>
<proteinExistence type="predicted"/>
<dbReference type="GO" id="GO:0034628">
    <property type="term" value="P:'de novo' NAD+ biosynthetic process from L-aspartate"/>
    <property type="evidence" value="ECO:0007669"/>
    <property type="project" value="TreeGrafter"/>
</dbReference>
<evidence type="ECO:0000256" key="4">
    <source>
        <dbReference type="ARBA" id="ARBA00022485"/>
    </source>
</evidence>
<gene>
    <name evidence="11" type="primary">nadA</name>
    <name evidence="11" type="ORF">IAA61_01105</name>
</gene>
<organism evidence="11 12">
    <name type="scientific">Candidatus Ornithomonoglobus merdipullorum</name>
    <dbReference type="NCBI Taxonomy" id="2840895"/>
    <lineage>
        <taxon>Bacteria</taxon>
        <taxon>Bacillati</taxon>
        <taxon>Bacillota</taxon>
        <taxon>Clostridia</taxon>
        <taxon>Candidatus Ornithomonoglobus</taxon>
    </lineage>
</organism>
<dbReference type="NCBIfam" id="TIGR00550">
    <property type="entry name" value="nadA"/>
    <property type="match status" value="1"/>
</dbReference>
<dbReference type="AlphaFoldDB" id="A0A9D1SE82"/>
<dbReference type="SUPFAM" id="SSF142754">
    <property type="entry name" value="NadA-like"/>
    <property type="match status" value="1"/>
</dbReference>
<dbReference type="GO" id="GO:0005829">
    <property type="term" value="C:cytosol"/>
    <property type="evidence" value="ECO:0007669"/>
    <property type="project" value="TreeGrafter"/>
</dbReference>
<accession>A0A9D1SE82</accession>
<evidence type="ECO:0000256" key="3">
    <source>
        <dbReference type="ARBA" id="ARBA00012669"/>
    </source>
</evidence>
<evidence type="ECO:0000256" key="5">
    <source>
        <dbReference type="ARBA" id="ARBA00022642"/>
    </source>
</evidence>
<keyword evidence="4" id="KW-0004">4Fe-4S</keyword>
<keyword evidence="8" id="KW-0408">Iron</keyword>
<comment type="cofactor">
    <cofactor evidence="1">
        <name>[4Fe-4S] cluster</name>
        <dbReference type="ChEBI" id="CHEBI:49883"/>
    </cofactor>
</comment>
<evidence type="ECO:0000313" key="11">
    <source>
        <dbReference type="EMBL" id="HIU56393.1"/>
    </source>
</evidence>